<reference evidence="4" key="1">
    <citation type="submission" date="2017-02" db="UniProtKB">
        <authorList>
            <consortium name="WormBaseParasite"/>
        </authorList>
    </citation>
    <scope>IDENTIFICATION</scope>
</reference>
<keyword evidence="3" id="KW-1185">Reference proteome</keyword>
<dbReference type="WBParaSite" id="NBR_0000663101-mRNA-1">
    <property type="protein sequence ID" value="NBR_0000663101-mRNA-1"/>
    <property type="gene ID" value="NBR_0000663101"/>
</dbReference>
<dbReference type="OMA" id="NNTYWAK"/>
<accession>A0A0N4XV40</accession>
<proteinExistence type="predicted"/>
<protein>
    <submittedName>
        <fullName evidence="4">Ovule protein</fullName>
    </submittedName>
</protein>
<reference evidence="2 3" key="2">
    <citation type="submission" date="2018-11" db="EMBL/GenBank/DDBJ databases">
        <authorList>
            <consortium name="Pathogen Informatics"/>
        </authorList>
    </citation>
    <scope>NUCLEOTIDE SEQUENCE [LARGE SCALE GENOMIC DNA]</scope>
</reference>
<name>A0A0N4XV40_NIPBR</name>
<dbReference type="Proteomes" id="UP000271162">
    <property type="component" value="Unassembled WGS sequence"/>
</dbReference>
<evidence type="ECO:0000313" key="4">
    <source>
        <dbReference type="WBParaSite" id="NBR_0000663101-mRNA-1"/>
    </source>
</evidence>
<evidence type="ECO:0000256" key="1">
    <source>
        <dbReference type="SAM" id="MobiDB-lite"/>
    </source>
</evidence>
<sequence length="71" mass="7963">MLGYQPQMPMNNTYWAKNSFQQPSVPAQVQQPNMLTPQRKLSIAPMEVSIASPPFEPPPPVHKVSMDQNVS</sequence>
<dbReference type="EMBL" id="UYSL01019816">
    <property type="protein sequence ID" value="VDL70221.1"/>
    <property type="molecule type" value="Genomic_DNA"/>
</dbReference>
<dbReference type="AlphaFoldDB" id="A0A0N4XV40"/>
<feature type="region of interest" description="Disordered" evidence="1">
    <location>
        <begin position="50"/>
        <end position="71"/>
    </location>
</feature>
<evidence type="ECO:0000313" key="2">
    <source>
        <dbReference type="EMBL" id="VDL70221.1"/>
    </source>
</evidence>
<evidence type="ECO:0000313" key="3">
    <source>
        <dbReference type="Proteomes" id="UP000271162"/>
    </source>
</evidence>
<organism evidence="4">
    <name type="scientific">Nippostrongylus brasiliensis</name>
    <name type="common">Rat hookworm</name>
    <dbReference type="NCBI Taxonomy" id="27835"/>
    <lineage>
        <taxon>Eukaryota</taxon>
        <taxon>Metazoa</taxon>
        <taxon>Ecdysozoa</taxon>
        <taxon>Nematoda</taxon>
        <taxon>Chromadorea</taxon>
        <taxon>Rhabditida</taxon>
        <taxon>Rhabditina</taxon>
        <taxon>Rhabditomorpha</taxon>
        <taxon>Strongyloidea</taxon>
        <taxon>Heligmosomidae</taxon>
        <taxon>Nippostrongylus</taxon>
    </lineage>
</organism>
<gene>
    <name evidence="2" type="ORF">NBR_LOCUS6632</name>
</gene>